<dbReference type="Pfam" id="PF02518">
    <property type="entry name" value="HATPase_c"/>
    <property type="match status" value="1"/>
</dbReference>
<dbReference type="PANTHER" id="PTHR44936">
    <property type="entry name" value="SENSOR PROTEIN CREC"/>
    <property type="match status" value="1"/>
</dbReference>
<keyword evidence="5" id="KW-0997">Cell inner membrane</keyword>
<keyword evidence="10" id="KW-0418">Kinase</keyword>
<evidence type="ECO:0000256" key="2">
    <source>
        <dbReference type="ARBA" id="ARBA00004429"/>
    </source>
</evidence>
<evidence type="ECO:0000259" key="17">
    <source>
        <dbReference type="PROSITE" id="PS50885"/>
    </source>
</evidence>
<dbReference type="CDD" id="cd00082">
    <property type="entry name" value="HisKA"/>
    <property type="match status" value="1"/>
</dbReference>
<dbReference type="InterPro" id="IPR003660">
    <property type="entry name" value="HAMP_dom"/>
</dbReference>
<organism evidence="18 19">
    <name type="scientific">Endozoicomonas gorgoniicola</name>
    <dbReference type="NCBI Taxonomy" id="1234144"/>
    <lineage>
        <taxon>Bacteria</taxon>
        <taxon>Pseudomonadati</taxon>
        <taxon>Pseudomonadota</taxon>
        <taxon>Gammaproteobacteria</taxon>
        <taxon>Oceanospirillales</taxon>
        <taxon>Endozoicomonadaceae</taxon>
        <taxon>Endozoicomonas</taxon>
    </lineage>
</organism>
<dbReference type="PRINTS" id="PR00344">
    <property type="entry name" value="BCTRLSENSOR"/>
</dbReference>
<dbReference type="GO" id="GO:0005524">
    <property type="term" value="F:ATP binding"/>
    <property type="evidence" value="ECO:0007669"/>
    <property type="project" value="UniProtKB-KW"/>
</dbReference>
<name>A0ABT3MPE1_9GAMM</name>
<evidence type="ECO:0000256" key="12">
    <source>
        <dbReference type="ARBA" id="ARBA00022989"/>
    </source>
</evidence>
<dbReference type="CDD" id="cd00075">
    <property type="entry name" value="HATPase"/>
    <property type="match status" value="1"/>
</dbReference>
<dbReference type="PANTHER" id="PTHR44936:SF5">
    <property type="entry name" value="SENSOR HISTIDINE KINASE ENVZ"/>
    <property type="match status" value="1"/>
</dbReference>
<evidence type="ECO:0000256" key="3">
    <source>
        <dbReference type="ARBA" id="ARBA00012438"/>
    </source>
</evidence>
<dbReference type="InterPro" id="IPR003661">
    <property type="entry name" value="HisK_dim/P_dom"/>
</dbReference>
<dbReference type="InterPro" id="IPR036097">
    <property type="entry name" value="HisK_dim/P_sf"/>
</dbReference>
<protein>
    <recommendedName>
        <fullName evidence="3">histidine kinase</fullName>
        <ecNumber evidence="3">2.7.13.3</ecNumber>
    </recommendedName>
</protein>
<keyword evidence="19" id="KW-1185">Reference proteome</keyword>
<keyword evidence="4" id="KW-1003">Cell membrane</keyword>
<comment type="catalytic activity">
    <reaction evidence="1">
        <text>ATP + protein L-histidine = ADP + protein N-phospho-L-histidine.</text>
        <dbReference type="EC" id="2.7.13.3"/>
    </reaction>
</comment>
<evidence type="ECO:0000313" key="19">
    <source>
        <dbReference type="Proteomes" id="UP001209854"/>
    </source>
</evidence>
<keyword evidence="14 15" id="KW-0472">Membrane</keyword>
<evidence type="ECO:0000256" key="14">
    <source>
        <dbReference type="ARBA" id="ARBA00023136"/>
    </source>
</evidence>
<dbReference type="InterPro" id="IPR036890">
    <property type="entry name" value="HATPase_C_sf"/>
</dbReference>
<keyword evidence="6" id="KW-0597">Phosphoprotein</keyword>
<evidence type="ECO:0000256" key="11">
    <source>
        <dbReference type="ARBA" id="ARBA00022840"/>
    </source>
</evidence>
<sequence length="510" mass="57545">MSDFVDVGTDATVRSKTARKYWGRLSSLSRTLLPDSLPGRFFMFMLLLVFASQLVISTVWNFQSWATQEKALENVVSNMAVRVLSTIEYFDSLPERYRHIILDQLRDMGGTRYFVTLNRDFIEIDELPGTRSQDIVINGFKDTLGAFKANGTFSNRDISIAFSAPETLRVFNNNTYLMDLTESWGQHTLIVEPLSLPVLVIQVPVSDNEWLYLATLMPDSGIMSSSLPMDLQVIYLFGLTVLLMFGSWMIYVLTQPVEQLSRAAENFGRSFEPVYLPEEGAREFKTTASAFNRMQRNIQHFLNDRKQLFSGISHDLKTPLTRLRLRAEMLDDDDERQGFVEDIEHLDMMVRSALQMVRDTDIHENPESVDLEQMLENIARAGRSVGQKISVKCHEHEVVTGKPLALRRCLENLIDNAVVYGGSAGISLSVEEGYNRIVIRDQGPGLPEGMEEEVFQPYRRFEHGEACNPGGNGLGLITARHLVGTHGGQLSLRNHPQGGLEVTLTIPCDI</sequence>
<dbReference type="Proteomes" id="UP001209854">
    <property type="component" value="Unassembled WGS sequence"/>
</dbReference>
<accession>A0ABT3MPE1</accession>
<comment type="subcellular location">
    <subcellularLocation>
        <location evidence="2">Cell inner membrane</location>
        <topology evidence="2">Multi-pass membrane protein</topology>
    </subcellularLocation>
</comment>
<feature type="domain" description="Histidine kinase" evidence="16">
    <location>
        <begin position="311"/>
        <end position="510"/>
    </location>
</feature>
<dbReference type="Gene3D" id="1.10.287.130">
    <property type="match status" value="1"/>
</dbReference>
<dbReference type="InterPro" id="IPR003594">
    <property type="entry name" value="HATPase_dom"/>
</dbReference>
<dbReference type="PROSITE" id="PS50885">
    <property type="entry name" value="HAMP"/>
    <property type="match status" value="1"/>
</dbReference>
<gene>
    <name evidence="18" type="ORF">NX722_01000</name>
</gene>
<reference evidence="18 19" key="1">
    <citation type="submission" date="2022-10" db="EMBL/GenBank/DDBJ databases">
        <title>High-quality genome sequences of two octocoral-associated bacteria, Endozoicomonas euniceicola EF212 and Endozoicomonas gorgoniicola PS125.</title>
        <authorList>
            <person name="Chiou Y.-J."/>
            <person name="Chen Y.-H."/>
        </authorList>
    </citation>
    <scope>NUCLEOTIDE SEQUENCE [LARGE SCALE GENOMIC DNA]</scope>
    <source>
        <strain evidence="18 19">PS125</strain>
    </source>
</reference>
<evidence type="ECO:0000256" key="13">
    <source>
        <dbReference type="ARBA" id="ARBA00023012"/>
    </source>
</evidence>
<feature type="transmembrane region" description="Helical" evidence="15">
    <location>
        <begin position="41"/>
        <end position="62"/>
    </location>
</feature>
<keyword evidence="13" id="KW-0902">Two-component regulatory system</keyword>
<dbReference type="SUPFAM" id="SSF47384">
    <property type="entry name" value="Homodimeric domain of signal transducing histidine kinase"/>
    <property type="match status" value="1"/>
</dbReference>
<dbReference type="RefSeq" id="WP_262566306.1">
    <property type="nucleotide sequence ID" value="NZ_JAPFCC010000001.1"/>
</dbReference>
<keyword evidence="11 18" id="KW-0067">ATP-binding</keyword>
<evidence type="ECO:0000313" key="18">
    <source>
        <dbReference type="EMBL" id="MCW7551239.1"/>
    </source>
</evidence>
<evidence type="ECO:0000256" key="6">
    <source>
        <dbReference type="ARBA" id="ARBA00022553"/>
    </source>
</evidence>
<evidence type="ECO:0000256" key="10">
    <source>
        <dbReference type="ARBA" id="ARBA00022777"/>
    </source>
</evidence>
<keyword evidence="7" id="KW-0808">Transferase</keyword>
<evidence type="ECO:0000256" key="9">
    <source>
        <dbReference type="ARBA" id="ARBA00022741"/>
    </source>
</evidence>
<dbReference type="EMBL" id="JAPFCC010000001">
    <property type="protein sequence ID" value="MCW7551239.1"/>
    <property type="molecule type" value="Genomic_DNA"/>
</dbReference>
<dbReference type="SUPFAM" id="SSF55874">
    <property type="entry name" value="ATPase domain of HSP90 chaperone/DNA topoisomerase II/histidine kinase"/>
    <property type="match status" value="1"/>
</dbReference>
<evidence type="ECO:0000256" key="1">
    <source>
        <dbReference type="ARBA" id="ARBA00000085"/>
    </source>
</evidence>
<evidence type="ECO:0000256" key="4">
    <source>
        <dbReference type="ARBA" id="ARBA00022475"/>
    </source>
</evidence>
<dbReference type="Pfam" id="PF00672">
    <property type="entry name" value="HAMP"/>
    <property type="match status" value="1"/>
</dbReference>
<dbReference type="PROSITE" id="PS50109">
    <property type="entry name" value="HIS_KIN"/>
    <property type="match status" value="1"/>
</dbReference>
<keyword evidence="12 15" id="KW-1133">Transmembrane helix</keyword>
<keyword evidence="8 15" id="KW-0812">Transmembrane</keyword>
<dbReference type="Pfam" id="PF00512">
    <property type="entry name" value="HisKA"/>
    <property type="match status" value="1"/>
</dbReference>
<evidence type="ECO:0000256" key="7">
    <source>
        <dbReference type="ARBA" id="ARBA00022679"/>
    </source>
</evidence>
<proteinExistence type="predicted"/>
<dbReference type="SMART" id="SM00387">
    <property type="entry name" value="HATPase_c"/>
    <property type="match status" value="1"/>
</dbReference>
<dbReference type="InterPro" id="IPR050980">
    <property type="entry name" value="2C_sensor_his_kinase"/>
</dbReference>
<dbReference type="EC" id="2.7.13.3" evidence="3"/>
<evidence type="ECO:0000256" key="8">
    <source>
        <dbReference type="ARBA" id="ARBA00022692"/>
    </source>
</evidence>
<evidence type="ECO:0000259" key="16">
    <source>
        <dbReference type="PROSITE" id="PS50109"/>
    </source>
</evidence>
<evidence type="ECO:0000256" key="5">
    <source>
        <dbReference type="ARBA" id="ARBA00022519"/>
    </source>
</evidence>
<comment type="caution">
    <text evidence="18">The sequence shown here is derived from an EMBL/GenBank/DDBJ whole genome shotgun (WGS) entry which is preliminary data.</text>
</comment>
<keyword evidence="9" id="KW-0547">Nucleotide-binding</keyword>
<evidence type="ECO:0000256" key="15">
    <source>
        <dbReference type="SAM" id="Phobius"/>
    </source>
</evidence>
<dbReference type="Gene3D" id="3.30.565.10">
    <property type="entry name" value="Histidine kinase-like ATPase, C-terminal domain"/>
    <property type="match status" value="1"/>
</dbReference>
<feature type="domain" description="HAMP" evidence="17">
    <location>
        <begin position="251"/>
        <end position="303"/>
    </location>
</feature>
<dbReference type="InterPro" id="IPR004358">
    <property type="entry name" value="Sig_transdc_His_kin-like_C"/>
</dbReference>
<dbReference type="InterPro" id="IPR005467">
    <property type="entry name" value="His_kinase_dom"/>
</dbReference>
<dbReference type="SMART" id="SM00388">
    <property type="entry name" value="HisKA"/>
    <property type="match status" value="1"/>
</dbReference>
<feature type="transmembrane region" description="Helical" evidence="15">
    <location>
        <begin position="233"/>
        <end position="253"/>
    </location>
</feature>